<comment type="caution">
    <text evidence="2">The sequence shown here is derived from an EMBL/GenBank/DDBJ whole genome shotgun (WGS) entry which is preliminary data.</text>
</comment>
<protein>
    <submittedName>
        <fullName evidence="2">Uncharacterized protein</fullName>
    </submittedName>
</protein>
<reference evidence="2 3" key="1">
    <citation type="submission" date="2022-05" db="EMBL/GenBank/DDBJ databases">
        <authorList>
            <consortium name="Genoscope - CEA"/>
            <person name="William W."/>
        </authorList>
    </citation>
    <scope>NUCLEOTIDE SEQUENCE [LARGE SCALE GENOMIC DNA]</scope>
</reference>
<feature type="compositionally biased region" description="Polar residues" evidence="1">
    <location>
        <begin position="60"/>
        <end position="82"/>
    </location>
</feature>
<accession>A0ABN8NNA8</accession>
<feature type="region of interest" description="Disordered" evidence="1">
    <location>
        <begin position="1"/>
        <end position="83"/>
    </location>
</feature>
<feature type="compositionally biased region" description="Polar residues" evidence="1">
    <location>
        <begin position="416"/>
        <end position="445"/>
    </location>
</feature>
<evidence type="ECO:0000256" key="1">
    <source>
        <dbReference type="SAM" id="MobiDB-lite"/>
    </source>
</evidence>
<evidence type="ECO:0000313" key="2">
    <source>
        <dbReference type="EMBL" id="CAH3110784.1"/>
    </source>
</evidence>
<feature type="region of interest" description="Disordered" evidence="1">
    <location>
        <begin position="396"/>
        <end position="445"/>
    </location>
</feature>
<dbReference type="EMBL" id="CALNXK010000023">
    <property type="protein sequence ID" value="CAH3110784.1"/>
    <property type="molecule type" value="Genomic_DNA"/>
</dbReference>
<proteinExistence type="predicted"/>
<name>A0ABN8NNA8_9CNID</name>
<organism evidence="2 3">
    <name type="scientific">Porites lobata</name>
    <dbReference type="NCBI Taxonomy" id="104759"/>
    <lineage>
        <taxon>Eukaryota</taxon>
        <taxon>Metazoa</taxon>
        <taxon>Cnidaria</taxon>
        <taxon>Anthozoa</taxon>
        <taxon>Hexacorallia</taxon>
        <taxon>Scleractinia</taxon>
        <taxon>Fungiina</taxon>
        <taxon>Poritidae</taxon>
        <taxon>Porites</taxon>
    </lineage>
</organism>
<gene>
    <name evidence="2" type="ORF">PLOB_00019689</name>
</gene>
<sequence length="1189" mass="135029">MENAAQRLIDHTRAQRNVGSARGEDTFRGQYSPGSEEPDHVPLHSSQRVNVTPVFDIPRTATSRGSSDSRSTLMTLPSSVSSGKDRDDIINEYFDETGLVKVIETWIKQLSHEVELPYNPYPALVQQARQHTEQYHMFEEDIGTIKEKLEGEVFSIGGYVFRTQDSPARWGLQTILRAINTESLTQYDWLLSSMNTEVSNDDAEDYSYVVQRPFPVLLGPCIFAGSLYPLGEEDSINVRMEYSINGPQENYACELFAKAVWNDIQMMQEAEVHILLGIKIILFALGNQISCKKNCSVSKGRTDLKDQFLILLRSAAAAQKILEAQCMFKLQPESRLYRRGCKQYHLIFLKTEEGRSTCRSSVPYQSVHEGVFVSRFHIKEYFSWFSSLELGTQQISVTPTNATRGGRSRRKRDTSSRQPQPRTVSRISNQTGSTAHGDMDSSTRGPYSEDILDSVRAHFREQIFELGEKMNFMKMIHYVILLVLLNKEDADEQTACLVEAYRLLRSTAYQLHLVMQQNIVIQDLITFFSSRELGASDVVQAHFLAYRHSLKNFFSNCLREKSSDLLYHGQVLIKMLDSMTVINPYLRGKTRTGTLPLTAEVSKTLEVVNRYCETIFLGLLDDALFQCSCLKKYFPSVRNSNSFIVQQRFKHGAERLDIINQGNLVLDVVAQAKTIAAPSAITKETVLLQYFVDSKLDQVFHEFLVDLVTDEEFIPPNPYPRLTTHLTVAAIRMELFGEKRPKLLSKLVSGSVQSIDSQSFVSHIPGIEAYGLVSAIATLDGKQYNYLRSKLHILVNKVNTRTTISGFKTIVDAALSGFGPLYGRMMPYLHEVELEEHYFIQGPRVARSEAVVHFAKLVYDHLMELSEKEGVLFLGIFLGGESLRRSLHDIVAPQRKKAFLTQIIATVTSKQPLYLRVYVTLDWRLVMVKKSFLLHFWQQDRGYERFYIAGSDPLALYRSVFSNQEVSLLYTSFCGPQDDTDPCKGENLALSSVHVDHYIERAKEEESLLSVYRWLLVKSLISQHQSYLVDVWYMLNSVAFELEYLTTLNKTLQNLVNEELSRSFRPVLEDDDRTSLLDASVLSTMVAAYTDKIERVLNRGTSLAPSALLLRLRGKLRLVTSTDPVSRSLTLSISSKTPFILQEINELLHPLMNAAAHNVHMACPEIHRALKSVEVDVSGRKSSMQEKLN</sequence>
<dbReference type="Proteomes" id="UP001159405">
    <property type="component" value="Unassembled WGS sequence"/>
</dbReference>
<keyword evidence="3" id="KW-1185">Reference proteome</keyword>
<evidence type="ECO:0000313" key="3">
    <source>
        <dbReference type="Proteomes" id="UP001159405"/>
    </source>
</evidence>